<evidence type="ECO:0008006" key="4">
    <source>
        <dbReference type="Google" id="ProtNLM"/>
    </source>
</evidence>
<reference evidence="2 3" key="1">
    <citation type="journal article" date="2013" name="Genome Announc.">
        <title>Complete genome sequence of Simiduia agarivorans SA1(T), a marine bacterium able to degrade a variety of polysaccharides.</title>
        <authorList>
            <person name="Lin S.Y."/>
            <person name="Shieh W.Y."/>
            <person name="Chen J.S."/>
            <person name="Tang S.L."/>
        </authorList>
    </citation>
    <scope>NUCLEOTIDE SEQUENCE [LARGE SCALE GENOMIC DNA]</scope>
    <source>
        <strain evidence="3">DSM 21679 / JCM 13881 / BCRC 17597 / SA1</strain>
    </source>
</reference>
<gene>
    <name evidence="2" type="ordered locus">M5M_06290</name>
</gene>
<evidence type="ECO:0000256" key="1">
    <source>
        <dbReference type="SAM" id="SignalP"/>
    </source>
</evidence>
<dbReference type="KEGG" id="saga:M5M_06290"/>
<feature type="signal peptide" evidence="1">
    <location>
        <begin position="1"/>
        <end position="19"/>
    </location>
</feature>
<protein>
    <recommendedName>
        <fullName evidence="4">DUF3887 domain-containing protein</fullName>
    </recommendedName>
</protein>
<evidence type="ECO:0000313" key="2">
    <source>
        <dbReference type="EMBL" id="AFU98453.2"/>
    </source>
</evidence>
<organism evidence="2 3">
    <name type="scientific">Simiduia agarivorans (strain DSM 21679 / JCM 13881 / BCRC 17597 / SA1)</name>
    <dbReference type="NCBI Taxonomy" id="1117647"/>
    <lineage>
        <taxon>Bacteria</taxon>
        <taxon>Pseudomonadati</taxon>
        <taxon>Pseudomonadota</taxon>
        <taxon>Gammaproteobacteria</taxon>
        <taxon>Cellvibrionales</taxon>
        <taxon>Cellvibrionaceae</taxon>
        <taxon>Simiduia</taxon>
    </lineage>
</organism>
<name>K4KK95_SIMAS</name>
<evidence type="ECO:0000313" key="3">
    <source>
        <dbReference type="Proteomes" id="UP000000466"/>
    </source>
</evidence>
<dbReference type="EMBL" id="CP003746">
    <property type="protein sequence ID" value="AFU98453.2"/>
    <property type="molecule type" value="Genomic_DNA"/>
</dbReference>
<proteinExistence type="predicted"/>
<dbReference type="STRING" id="1117647.M5M_06290"/>
<keyword evidence="3" id="KW-1185">Reference proteome</keyword>
<feature type="chain" id="PRO_5003880713" description="DUF3887 domain-containing protein" evidence="1">
    <location>
        <begin position="20"/>
        <end position="129"/>
    </location>
</feature>
<dbReference type="Proteomes" id="UP000000466">
    <property type="component" value="Chromosome"/>
</dbReference>
<sequence length="129" mass="14549">MMTRLIILISLTIALPCLASDRFDSIARSFLTYIAQEKFERAAGMVDYRERYTFDAQHLEALFPETFDAADCKAIAAINNLKVSAKITHAYYSYLCNFTSVHITMDVKTKKILNVTADTDLISGASEMY</sequence>
<keyword evidence="1" id="KW-0732">Signal</keyword>
<dbReference type="HOGENOM" id="CLU_1947368_0_0_6"/>
<dbReference type="AlphaFoldDB" id="K4KK95"/>
<accession>K4KK95</accession>